<feature type="domain" description="Type III secretion system flagellar brake protein YcgR PilZN" evidence="5">
    <location>
        <begin position="17"/>
        <end position="121"/>
    </location>
</feature>
<keyword evidence="7" id="KW-1185">Reference proteome</keyword>
<keyword evidence="2" id="KW-0547">Nucleotide-binding</keyword>
<evidence type="ECO:0000256" key="2">
    <source>
        <dbReference type="ARBA" id="ARBA00022741"/>
    </source>
</evidence>
<feature type="domain" description="PilZ" evidence="4">
    <location>
        <begin position="124"/>
        <end position="234"/>
    </location>
</feature>
<evidence type="ECO:0000259" key="5">
    <source>
        <dbReference type="Pfam" id="PF07317"/>
    </source>
</evidence>
<gene>
    <name evidence="6" type="ORF">CXK95_12350</name>
</gene>
<protein>
    <submittedName>
        <fullName evidence="6">Pilus assembly protein PilZ</fullName>
    </submittedName>
</protein>
<dbReference type="GO" id="GO:0035438">
    <property type="term" value="F:cyclic-di-GMP binding"/>
    <property type="evidence" value="ECO:0007669"/>
    <property type="project" value="InterPro"/>
</dbReference>
<reference evidence="6 7" key="1">
    <citation type="submission" date="2018-01" db="EMBL/GenBank/DDBJ databases">
        <title>Denitrification phenotypes of diverse strains of Pseudomonas stutzeri.</title>
        <authorList>
            <person name="Milligan D.A."/>
            <person name="Bergaust L."/>
            <person name="Bakken L.R."/>
            <person name="Frostegard A."/>
        </authorList>
    </citation>
    <scope>NUCLEOTIDE SEQUENCE [LARGE SCALE GENOMIC DNA]</scope>
    <source>
        <strain evidence="6 7">DSM 50238</strain>
    </source>
</reference>
<evidence type="ECO:0000259" key="4">
    <source>
        <dbReference type="Pfam" id="PF07238"/>
    </source>
</evidence>
<proteinExistence type="predicted"/>
<dbReference type="Pfam" id="PF07238">
    <property type="entry name" value="PilZ"/>
    <property type="match status" value="1"/>
</dbReference>
<evidence type="ECO:0000256" key="3">
    <source>
        <dbReference type="ARBA" id="ARBA00023143"/>
    </source>
</evidence>
<evidence type="ECO:0000313" key="6">
    <source>
        <dbReference type="EMBL" id="PNF76190.1"/>
    </source>
</evidence>
<dbReference type="Gene3D" id="2.40.10.220">
    <property type="entry name" value="predicted glycosyltransferase like domains"/>
    <property type="match status" value="1"/>
</dbReference>
<organism evidence="6 7">
    <name type="scientific">Stutzerimonas degradans</name>
    <dbReference type="NCBI Taxonomy" id="2968968"/>
    <lineage>
        <taxon>Bacteria</taxon>
        <taxon>Pseudomonadati</taxon>
        <taxon>Pseudomonadota</taxon>
        <taxon>Gammaproteobacteria</taxon>
        <taxon>Pseudomonadales</taxon>
        <taxon>Pseudomonadaceae</taxon>
        <taxon>Stutzerimonas</taxon>
    </lineage>
</organism>
<evidence type="ECO:0000256" key="1">
    <source>
        <dbReference type="ARBA" id="ARBA00022636"/>
    </source>
</evidence>
<keyword evidence="3" id="KW-0975">Bacterial flagellum</keyword>
<dbReference type="Pfam" id="PF07317">
    <property type="entry name" value="PilZN"/>
    <property type="match status" value="1"/>
</dbReference>
<dbReference type="RefSeq" id="WP_102828823.1">
    <property type="nucleotide sequence ID" value="NZ_CP065721.1"/>
</dbReference>
<accession>A0A8E2QDK9</accession>
<keyword evidence="1" id="KW-0973">c-di-GMP</keyword>
<dbReference type="InterPro" id="IPR012349">
    <property type="entry name" value="Split_barrel_FMN-bd"/>
</dbReference>
<dbReference type="AlphaFoldDB" id="A0A8E2QDK9"/>
<dbReference type="InterPro" id="IPR009926">
    <property type="entry name" value="T3SS_YcgR_PilZN"/>
</dbReference>
<dbReference type="Proteomes" id="UP000235881">
    <property type="component" value="Unassembled WGS sequence"/>
</dbReference>
<evidence type="ECO:0000313" key="7">
    <source>
        <dbReference type="Proteomes" id="UP000235881"/>
    </source>
</evidence>
<dbReference type="InterPro" id="IPR009875">
    <property type="entry name" value="PilZ_domain"/>
</dbReference>
<dbReference type="EMBL" id="POUK01000004">
    <property type="protein sequence ID" value="PNF76190.1"/>
    <property type="molecule type" value="Genomic_DNA"/>
</dbReference>
<comment type="caution">
    <text evidence="6">The sequence shown here is derived from an EMBL/GenBank/DDBJ whole genome shotgun (WGS) entry which is preliminary data.</text>
</comment>
<sequence length="249" mass="28308">MANPFIEEAGPQPPKLLTSPLEIHASLKPLLDNRSPVMIRFDERNQRYQSFLIELDREKGWLALDELIPNDGERLLLQGEAFHLEAFDEGVRIAWSNSQPIHPSEMDGARCYWVPIPTELTYHQRRNAYRAPLQGAPIATTLGGNRLRNSLEGKLLDISATGCKVSFKGDVQSRLQTGQVYEQLSVRLPSGTVQSAAELRHVAYDEKLDLTFCGLSFYRINGLTQRNVERFVYQLQREARRNQSEDGLD</sequence>
<dbReference type="Gene3D" id="2.30.110.10">
    <property type="entry name" value="Electron Transport, Fmn-binding Protein, Chain A"/>
    <property type="match status" value="1"/>
</dbReference>
<name>A0A8E2QDK9_9GAMM</name>